<comment type="caution">
    <text evidence="1">The sequence shown here is derived from an EMBL/GenBank/DDBJ whole genome shotgun (WGS) entry which is preliminary data.</text>
</comment>
<evidence type="ECO:0000313" key="1">
    <source>
        <dbReference type="EMBL" id="KAK3358068.1"/>
    </source>
</evidence>
<protein>
    <submittedName>
        <fullName evidence="1">Uncharacterized protein</fullName>
    </submittedName>
</protein>
<dbReference type="EMBL" id="JAUIQD010000003">
    <property type="protein sequence ID" value="KAK3358068.1"/>
    <property type="molecule type" value="Genomic_DNA"/>
</dbReference>
<keyword evidence="2" id="KW-1185">Reference proteome</keyword>
<dbReference type="AlphaFoldDB" id="A0AAJ0HNM5"/>
<organism evidence="1 2">
    <name type="scientific">Lasiosphaeria hispida</name>
    <dbReference type="NCBI Taxonomy" id="260671"/>
    <lineage>
        <taxon>Eukaryota</taxon>
        <taxon>Fungi</taxon>
        <taxon>Dikarya</taxon>
        <taxon>Ascomycota</taxon>
        <taxon>Pezizomycotina</taxon>
        <taxon>Sordariomycetes</taxon>
        <taxon>Sordariomycetidae</taxon>
        <taxon>Sordariales</taxon>
        <taxon>Lasiosphaeriaceae</taxon>
        <taxon>Lasiosphaeria</taxon>
    </lineage>
</organism>
<sequence>MYCSADRPRMLTAFGRTPAKPSIMLQAPEVNKKSVEDSQMVGAVIVAIASNCSQSLDLMLSARAMAEDEGDTMVVEPLPDLTTASQTQEQWLSNDPVPPLPPSDGIPPFPKVPLSNPLSKNLLPSRHPLAEIWLRLRLHNQLNRLRATLRRTPRWRQSPEEEAPQRNRIAVAVARTRGYPRNARPGFITTATETPIHCRDDYRHHGVLEGL</sequence>
<accession>A0AAJ0HNM5</accession>
<evidence type="ECO:0000313" key="2">
    <source>
        <dbReference type="Proteomes" id="UP001275084"/>
    </source>
</evidence>
<proteinExistence type="predicted"/>
<name>A0AAJ0HNM5_9PEZI</name>
<dbReference type="Proteomes" id="UP001275084">
    <property type="component" value="Unassembled WGS sequence"/>
</dbReference>
<gene>
    <name evidence="1" type="ORF">B0T25DRAFT_176438</name>
</gene>
<reference evidence="1" key="1">
    <citation type="journal article" date="2023" name="Mol. Phylogenet. Evol.">
        <title>Genome-scale phylogeny and comparative genomics of the fungal order Sordariales.</title>
        <authorList>
            <person name="Hensen N."/>
            <person name="Bonometti L."/>
            <person name="Westerberg I."/>
            <person name="Brannstrom I.O."/>
            <person name="Guillou S."/>
            <person name="Cros-Aarteil S."/>
            <person name="Calhoun S."/>
            <person name="Haridas S."/>
            <person name="Kuo A."/>
            <person name="Mondo S."/>
            <person name="Pangilinan J."/>
            <person name="Riley R."/>
            <person name="LaButti K."/>
            <person name="Andreopoulos B."/>
            <person name="Lipzen A."/>
            <person name="Chen C."/>
            <person name="Yan M."/>
            <person name="Daum C."/>
            <person name="Ng V."/>
            <person name="Clum A."/>
            <person name="Steindorff A."/>
            <person name="Ohm R.A."/>
            <person name="Martin F."/>
            <person name="Silar P."/>
            <person name="Natvig D.O."/>
            <person name="Lalanne C."/>
            <person name="Gautier V."/>
            <person name="Ament-Velasquez S.L."/>
            <person name="Kruys A."/>
            <person name="Hutchinson M.I."/>
            <person name="Powell A.J."/>
            <person name="Barry K."/>
            <person name="Miller A.N."/>
            <person name="Grigoriev I.V."/>
            <person name="Debuchy R."/>
            <person name="Gladieux P."/>
            <person name="Hiltunen Thoren M."/>
            <person name="Johannesson H."/>
        </authorList>
    </citation>
    <scope>NUCLEOTIDE SEQUENCE</scope>
    <source>
        <strain evidence="1">CBS 955.72</strain>
    </source>
</reference>
<reference evidence="1" key="2">
    <citation type="submission" date="2023-06" db="EMBL/GenBank/DDBJ databases">
        <authorList>
            <consortium name="Lawrence Berkeley National Laboratory"/>
            <person name="Haridas S."/>
            <person name="Hensen N."/>
            <person name="Bonometti L."/>
            <person name="Westerberg I."/>
            <person name="Brannstrom I.O."/>
            <person name="Guillou S."/>
            <person name="Cros-Aarteil S."/>
            <person name="Calhoun S."/>
            <person name="Kuo A."/>
            <person name="Mondo S."/>
            <person name="Pangilinan J."/>
            <person name="Riley R."/>
            <person name="Labutti K."/>
            <person name="Andreopoulos B."/>
            <person name="Lipzen A."/>
            <person name="Chen C."/>
            <person name="Yanf M."/>
            <person name="Daum C."/>
            <person name="Ng V."/>
            <person name="Clum A."/>
            <person name="Steindorff A."/>
            <person name="Ohm R."/>
            <person name="Martin F."/>
            <person name="Silar P."/>
            <person name="Natvig D."/>
            <person name="Lalanne C."/>
            <person name="Gautier V."/>
            <person name="Ament-Velasquez S.L."/>
            <person name="Kruys A."/>
            <person name="Hutchinson M.I."/>
            <person name="Powell A.J."/>
            <person name="Barry K."/>
            <person name="Miller A.N."/>
            <person name="Grigoriev I.V."/>
            <person name="Debuchy R."/>
            <person name="Gladieux P."/>
            <person name="Thoren M.H."/>
            <person name="Johannesson H."/>
        </authorList>
    </citation>
    <scope>NUCLEOTIDE SEQUENCE</scope>
    <source>
        <strain evidence="1">CBS 955.72</strain>
    </source>
</reference>